<reference evidence="2 4" key="2">
    <citation type="submission" date="2019-04" db="EMBL/GenBank/DDBJ databases">
        <title>Long-read de novo sequencing of Cupriavidus necator H16.</title>
        <authorList>
            <person name="Little G.T."/>
            <person name="Ehsaan M."/>
            <person name="Arenas-Lopez C."/>
            <person name="Jawed K."/>
            <person name="Winzer K."/>
            <person name="Kovacs K."/>
            <person name="Malys N."/>
            <person name="Minton N.P."/>
        </authorList>
    </citation>
    <scope>NUCLEOTIDE SEQUENCE [LARGE SCALE GENOMIC DNA]</scope>
    <source>
        <strain evidence="2 4">H16</strain>
    </source>
</reference>
<evidence type="ECO:0000313" key="1">
    <source>
        <dbReference type="EMBL" id="CAJ96121.1"/>
    </source>
</evidence>
<dbReference type="EMBL" id="AM260480">
    <property type="protein sequence ID" value="CAJ96121.1"/>
    <property type="molecule type" value="Genomic_DNA"/>
</dbReference>
<evidence type="ECO:0000313" key="3">
    <source>
        <dbReference type="Proteomes" id="UP000008210"/>
    </source>
</evidence>
<proteinExistence type="predicted"/>
<dbReference type="AlphaFoldDB" id="Q0K1K3"/>
<evidence type="ECO:0000313" key="4">
    <source>
        <dbReference type="Proteomes" id="UP000296079"/>
    </source>
</evidence>
<dbReference type="OrthoDB" id="8603830at2"/>
<organism evidence="1 3">
    <name type="scientific">Cupriavidus necator (strain ATCC 17699 / DSM 428 / KCTC 22496 / NCIMB 10442 / H16 / Stanier 337)</name>
    <name type="common">Ralstonia eutropha</name>
    <dbReference type="NCBI Taxonomy" id="381666"/>
    <lineage>
        <taxon>Bacteria</taxon>
        <taxon>Pseudomonadati</taxon>
        <taxon>Pseudomonadota</taxon>
        <taxon>Betaproteobacteria</taxon>
        <taxon>Burkholderiales</taxon>
        <taxon>Burkholderiaceae</taxon>
        <taxon>Cupriavidus</taxon>
    </lineage>
</organism>
<protein>
    <submittedName>
        <fullName evidence="1">Uncharacterized protein</fullName>
    </submittedName>
</protein>
<dbReference type="EMBL" id="CP039288">
    <property type="protein sequence ID" value="QCC03985.1"/>
    <property type="molecule type" value="Genomic_DNA"/>
</dbReference>
<accession>Q0K1K3</accession>
<keyword evidence="3" id="KW-1185">Reference proteome</keyword>
<dbReference type="RefSeq" id="WP_011617161.1">
    <property type="nucleotide sequence ID" value="NC_008314.1"/>
</dbReference>
<dbReference type="KEGG" id="reh:H16_B1331"/>
<name>Q0K1K3_CUPNH</name>
<gene>
    <name evidence="1" type="ordered locus">H16_B1331</name>
    <name evidence="2" type="ORF">E6A55_25915</name>
</gene>
<dbReference type="HOGENOM" id="CLU_1785320_0_0_4"/>
<dbReference type="Proteomes" id="UP000296079">
    <property type="component" value="Chromosome 2"/>
</dbReference>
<evidence type="ECO:0000313" key="2">
    <source>
        <dbReference type="EMBL" id="QCC03985.1"/>
    </source>
</evidence>
<reference evidence="1 3" key="1">
    <citation type="journal article" date="2006" name="Nat. Biotechnol.">
        <title>Genome sequence of the bioplastic-producing 'Knallgas' bacterium Ralstonia eutropha H16.</title>
        <authorList>
            <person name="Pohlmann A."/>
            <person name="Fricke W.F."/>
            <person name="Reinecke F."/>
            <person name="Kusian B."/>
            <person name="Liesegang H."/>
            <person name="Cramm R."/>
            <person name="Eitinger T."/>
            <person name="Ewering C."/>
            <person name="Potter M."/>
            <person name="Schwartz E."/>
            <person name="Strittmatter A."/>
            <person name="Voss I."/>
            <person name="Gottschalk G."/>
            <person name="Steinbuechel A."/>
            <person name="Friedrich B."/>
            <person name="Bowien B."/>
        </authorList>
    </citation>
    <scope>NUCLEOTIDE SEQUENCE [LARGE SCALE GENOMIC DNA]</scope>
    <source>
        <strain evidence="3">ATCC 17699 / DSM 428 / KCTC 22496 / NCIMB 10442 / H16 / Stanier 337</strain>
        <strain evidence="1">H16</strain>
    </source>
</reference>
<dbReference type="Proteomes" id="UP000008210">
    <property type="component" value="Chromosome 2"/>
</dbReference>
<sequence length="145" mass="16032">MISYQEGCIRVERLVQLMNYRGLLTAAGLSTEGDGAIYYIREMLEELLEDFRPGIFATEPSSVVDTTEQVSQLIDKVLGLTTRWVTLIMGPLDRSYQVCPKDGDVGYTPNLAEAAEFEKEEEANQAGHDHCDPGVVVMRDTAVGT</sequence>